<keyword evidence="5" id="KW-1185">Reference proteome</keyword>
<gene>
    <name evidence="4" type="ORF">CHIRRI_LOCUS11726</name>
</gene>
<feature type="chain" id="PRO_5040324984" description="Osiris 8" evidence="3">
    <location>
        <begin position="19"/>
        <end position="253"/>
    </location>
</feature>
<feature type="transmembrane region" description="Helical" evidence="2">
    <location>
        <begin position="168"/>
        <end position="190"/>
    </location>
</feature>
<dbReference type="InterPro" id="IPR012464">
    <property type="entry name" value="DUF1676"/>
</dbReference>
<dbReference type="Pfam" id="PF07898">
    <property type="entry name" value="DUF1676"/>
    <property type="match status" value="1"/>
</dbReference>
<evidence type="ECO:0000256" key="3">
    <source>
        <dbReference type="SAM" id="SignalP"/>
    </source>
</evidence>
<organism evidence="4 5">
    <name type="scientific">Chironomus riparius</name>
    <dbReference type="NCBI Taxonomy" id="315576"/>
    <lineage>
        <taxon>Eukaryota</taxon>
        <taxon>Metazoa</taxon>
        <taxon>Ecdysozoa</taxon>
        <taxon>Arthropoda</taxon>
        <taxon>Hexapoda</taxon>
        <taxon>Insecta</taxon>
        <taxon>Pterygota</taxon>
        <taxon>Neoptera</taxon>
        <taxon>Endopterygota</taxon>
        <taxon>Diptera</taxon>
        <taxon>Nematocera</taxon>
        <taxon>Chironomoidea</taxon>
        <taxon>Chironomidae</taxon>
        <taxon>Chironominae</taxon>
        <taxon>Chironomus</taxon>
    </lineage>
</organism>
<protein>
    <recommendedName>
        <fullName evidence="6">Osiris 8</fullName>
    </recommendedName>
</protein>
<accession>A0A9N9S314</accession>
<dbReference type="AlphaFoldDB" id="A0A9N9S314"/>
<proteinExistence type="predicted"/>
<reference evidence="4" key="2">
    <citation type="submission" date="2022-10" db="EMBL/GenBank/DDBJ databases">
        <authorList>
            <consortium name="ENA_rothamsted_submissions"/>
            <consortium name="culmorum"/>
            <person name="King R."/>
        </authorList>
    </citation>
    <scope>NUCLEOTIDE SEQUENCE</scope>
</reference>
<feature type="compositionally biased region" description="Basic and acidic residues" evidence="1">
    <location>
        <begin position="84"/>
        <end position="95"/>
    </location>
</feature>
<feature type="region of interest" description="Disordered" evidence="1">
    <location>
        <begin position="84"/>
        <end position="104"/>
    </location>
</feature>
<evidence type="ECO:0000256" key="2">
    <source>
        <dbReference type="SAM" id="Phobius"/>
    </source>
</evidence>
<evidence type="ECO:0000313" key="4">
    <source>
        <dbReference type="EMBL" id="CAG9808891.1"/>
    </source>
</evidence>
<dbReference type="Proteomes" id="UP001153620">
    <property type="component" value="Chromosome 3"/>
</dbReference>
<evidence type="ECO:0000313" key="5">
    <source>
        <dbReference type="Proteomes" id="UP001153620"/>
    </source>
</evidence>
<keyword evidence="2" id="KW-0472">Membrane</keyword>
<dbReference type="GO" id="GO:0016020">
    <property type="term" value="C:membrane"/>
    <property type="evidence" value="ECO:0007669"/>
    <property type="project" value="TreeGrafter"/>
</dbReference>
<evidence type="ECO:0000256" key="1">
    <source>
        <dbReference type="SAM" id="MobiDB-lite"/>
    </source>
</evidence>
<sequence length="253" mass="27668">MKFIYSVAFLCIVSVAIAHHDEEQQQARSYFGDAKYLFKTYQECASQDLSTCLKLKLYTVVDRIARSNSDLKIYDGVTFVSEKVDEEHSPPKSEQEVEASLPRSLDDKEQSLNQMIMDRLLSYFDNHTLKVKFPSADEMKRSINEARQKGGLGGNKGGSGGGKKNGHYIMIPLLLGSTLVPLAFGALALLAGKALIVSKLALALASIIGIKKLLSHSHHHESAHEVVVSGGHVGGGWGRSQEDGQNLAYKGQH</sequence>
<feature type="signal peptide" evidence="3">
    <location>
        <begin position="1"/>
        <end position="18"/>
    </location>
</feature>
<dbReference type="PANTHER" id="PTHR21879:SF14">
    <property type="entry name" value="OSIRIS 8"/>
    <property type="match status" value="1"/>
</dbReference>
<dbReference type="OrthoDB" id="6620280at2759"/>
<reference evidence="4" key="1">
    <citation type="submission" date="2022-01" db="EMBL/GenBank/DDBJ databases">
        <authorList>
            <person name="King R."/>
        </authorList>
    </citation>
    <scope>NUCLEOTIDE SEQUENCE</scope>
</reference>
<keyword evidence="3" id="KW-0732">Signal</keyword>
<dbReference type="PANTHER" id="PTHR21879">
    <property type="entry name" value="FI03362P-RELATED-RELATED"/>
    <property type="match status" value="1"/>
</dbReference>
<feature type="region of interest" description="Disordered" evidence="1">
    <location>
        <begin position="234"/>
        <end position="253"/>
    </location>
</feature>
<keyword evidence="2" id="KW-1133">Transmembrane helix</keyword>
<evidence type="ECO:0008006" key="6">
    <source>
        <dbReference type="Google" id="ProtNLM"/>
    </source>
</evidence>
<dbReference type="EMBL" id="OU895879">
    <property type="protein sequence ID" value="CAG9808891.1"/>
    <property type="molecule type" value="Genomic_DNA"/>
</dbReference>
<name>A0A9N9S314_9DIPT</name>
<keyword evidence="2" id="KW-0812">Transmembrane</keyword>